<sequence length="537" mass="56915">MLDEPTNHLDVEGVAWLAEHLNARYARPGARGALVVVTHDRWFLDAVCSRMWEVRGDGTGAVDGYDGGYAAYVLARAERARSAQVAAEKRDNLLRKELAWLQRGAPARTSKPKFRLDAAAALIADEPPPRETLELARTATKRLGKDVLDLEDVTVQVPLRWVAHTDARDAGDARSGTAGTPSDAPTRPSEADPVGGAPENRPGDLDGGHRVLLDDVTWRLGPGDRYGVVGVNGAGKTTLLALLAGRRDPDRGRVKRGKTVAVAELSQDVAELDDLAHLRVVEVVERERNSVVVGGKELTASQLVEKLGFTKERARTPVRDLSGGERRRLQLLRLLVTEPNVLLLDEPTNDLDTDTLAALEDLLDGYPGTLIVVSHDRYLLERVCDRQVALLGDGQIRDLPGGVEQYLELRRAAAAGRGAVGSGAAGAGASGGSRAAGAAGPGGGAVAGGGPDGVAAQPAAPVAGPSPAELRAAKKELTRIERRLGKIAESEARIHAKMAEQATDHEAVGALDTQLRELADEKDELEAAWLEAAEIAG</sequence>
<dbReference type="PANTHER" id="PTHR42855:SF1">
    <property type="entry name" value="ABC TRANSPORTER DOMAIN-CONTAINING PROTEIN"/>
    <property type="match status" value="1"/>
</dbReference>
<protein>
    <recommendedName>
        <fullName evidence="5">ABC transporter domain-containing protein</fullName>
    </recommendedName>
</protein>
<reference evidence="7" key="1">
    <citation type="journal article" date="2019" name="Int. J. Syst. Evol. Microbiol.">
        <title>The Global Catalogue of Microorganisms (GCM) 10K type strain sequencing project: providing services to taxonomists for standard genome sequencing and annotation.</title>
        <authorList>
            <consortium name="The Broad Institute Genomics Platform"/>
            <consortium name="The Broad Institute Genome Sequencing Center for Infectious Disease"/>
            <person name="Wu L."/>
            <person name="Ma J."/>
        </authorList>
    </citation>
    <scope>NUCLEOTIDE SEQUENCE [LARGE SCALE GENOMIC DNA]</scope>
    <source>
        <strain evidence="7">NBRC 108565</strain>
    </source>
</reference>
<keyword evidence="2" id="KW-0067">ATP-binding</keyword>
<organism evidence="6 7">
    <name type="scientific">Paraoerskovia sediminicola</name>
    <dbReference type="NCBI Taxonomy" id="1138587"/>
    <lineage>
        <taxon>Bacteria</taxon>
        <taxon>Bacillati</taxon>
        <taxon>Actinomycetota</taxon>
        <taxon>Actinomycetes</taxon>
        <taxon>Micrococcales</taxon>
        <taxon>Cellulomonadaceae</taxon>
        <taxon>Paraoerskovia</taxon>
    </lineage>
</organism>
<name>A0ABM8G3J4_9CELL</name>
<evidence type="ECO:0000313" key="7">
    <source>
        <dbReference type="Proteomes" id="UP001321475"/>
    </source>
</evidence>
<dbReference type="InterPro" id="IPR027417">
    <property type="entry name" value="P-loop_NTPase"/>
</dbReference>
<dbReference type="SMART" id="SM00382">
    <property type="entry name" value="AAA"/>
    <property type="match status" value="1"/>
</dbReference>
<keyword evidence="3" id="KW-0175">Coiled coil</keyword>
<feature type="domain" description="ABC transporter" evidence="5">
    <location>
        <begin position="189"/>
        <end position="418"/>
    </location>
</feature>
<dbReference type="InterPro" id="IPR051309">
    <property type="entry name" value="ABCF_ATPase"/>
</dbReference>
<dbReference type="InterPro" id="IPR003439">
    <property type="entry name" value="ABC_transporter-like_ATP-bd"/>
</dbReference>
<feature type="coiled-coil region" evidence="3">
    <location>
        <begin position="470"/>
        <end position="528"/>
    </location>
</feature>
<feature type="region of interest" description="Disordered" evidence="4">
    <location>
        <begin position="168"/>
        <end position="208"/>
    </location>
</feature>
<evidence type="ECO:0000313" key="6">
    <source>
        <dbReference type="EMBL" id="BDZ42718.1"/>
    </source>
</evidence>
<evidence type="ECO:0000256" key="2">
    <source>
        <dbReference type="ARBA" id="ARBA00022840"/>
    </source>
</evidence>
<dbReference type="PANTHER" id="PTHR42855">
    <property type="entry name" value="ABC TRANSPORTER ATP-BINDING SUBUNIT"/>
    <property type="match status" value="1"/>
</dbReference>
<dbReference type="CDD" id="cd03221">
    <property type="entry name" value="ABCF_EF-3"/>
    <property type="match status" value="1"/>
</dbReference>
<dbReference type="PROSITE" id="PS00211">
    <property type="entry name" value="ABC_TRANSPORTER_1"/>
    <property type="match status" value="1"/>
</dbReference>
<dbReference type="RefSeq" id="WP_286217147.1">
    <property type="nucleotide sequence ID" value="NZ_AP027729.1"/>
</dbReference>
<dbReference type="PROSITE" id="PS50893">
    <property type="entry name" value="ABC_TRANSPORTER_2"/>
    <property type="match status" value="1"/>
</dbReference>
<gene>
    <name evidence="6" type="ORF">GCM10025865_20170</name>
</gene>
<dbReference type="InterPro" id="IPR017871">
    <property type="entry name" value="ABC_transporter-like_CS"/>
</dbReference>
<dbReference type="InterPro" id="IPR003593">
    <property type="entry name" value="AAA+_ATPase"/>
</dbReference>
<accession>A0ABM8G3J4</accession>
<proteinExistence type="predicted"/>
<evidence type="ECO:0000256" key="3">
    <source>
        <dbReference type="SAM" id="Coils"/>
    </source>
</evidence>
<keyword evidence="7" id="KW-1185">Reference proteome</keyword>
<dbReference type="Gene3D" id="3.40.50.300">
    <property type="entry name" value="P-loop containing nucleotide triphosphate hydrolases"/>
    <property type="match status" value="2"/>
</dbReference>
<dbReference type="EMBL" id="AP027729">
    <property type="protein sequence ID" value="BDZ42718.1"/>
    <property type="molecule type" value="Genomic_DNA"/>
</dbReference>
<dbReference type="Pfam" id="PF00005">
    <property type="entry name" value="ABC_tran"/>
    <property type="match status" value="1"/>
</dbReference>
<dbReference type="Proteomes" id="UP001321475">
    <property type="component" value="Chromosome"/>
</dbReference>
<feature type="region of interest" description="Disordered" evidence="4">
    <location>
        <begin position="420"/>
        <end position="444"/>
    </location>
</feature>
<evidence type="ECO:0000256" key="1">
    <source>
        <dbReference type="ARBA" id="ARBA00022741"/>
    </source>
</evidence>
<evidence type="ECO:0000259" key="5">
    <source>
        <dbReference type="PROSITE" id="PS50893"/>
    </source>
</evidence>
<evidence type="ECO:0000256" key="4">
    <source>
        <dbReference type="SAM" id="MobiDB-lite"/>
    </source>
</evidence>
<dbReference type="SUPFAM" id="SSF52540">
    <property type="entry name" value="P-loop containing nucleoside triphosphate hydrolases"/>
    <property type="match status" value="2"/>
</dbReference>
<keyword evidence="1" id="KW-0547">Nucleotide-binding</keyword>
<feature type="compositionally biased region" description="Gly residues" evidence="4">
    <location>
        <begin position="420"/>
        <end position="431"/>
    </location>
</feature>